<dbReference type="AlphaFoldDB" id="A0A409YM68"/>
<feature type="transmembrane region" description="Helical" evidence="1">
    <location>
        <begin position="49"/>
        <end position="70"/>
    </location>
</feature>
<sequence length="206" mass="22771">MTWLSWSSSYKRLTPLQTPAASTSNGELFFVEPARNWERLYHRNTYYKATIASQALSFLLSVFGFLATNAGDKNSIAIFFVIGFYSLLTMGLTGLLLWWSSKPTTTDGRNTALFHHSMSIVVSIVSFTAIVFLLLVPDLPPEGDVKRLLVMSVVLLWFTSTAATLTAAWLTKAAAVKARGTELVPVGPPRMVPAWNLASSYESERL</sequence>
<comment type="caution">
    <text evidence="2">The sequence shown here is derived from an EMBL/GenBank/DDBJ whole genome shotgun (WGS) entry which is preliminary data.</text>
</comment>
<keyword evidence="1" id="KW-0812">Transmembrane</keyword>
<accession>A0A409YM68</accession>
<evidence type="ECO:0000313" key="3">
    <source>
        <dbReference type="Proteomes" id="UP000284706"/>
    </source>
</evidence>
<keyword evidence="3" id="KW-1185">Reference proteome</keyword>
<proteinExistence type="predicted"/>
<dbReference type="InParanoid" id="A0A409YM68"/>
<protein>
    <recommendedName>
        <fullName evidence="4">MARVEL domain-containing protein</fullName>
    </recommendedName>
</protein>
<name>A0A409YM68_9AGAR</name>
<evidence type="ECO:0000256" key="1">
    <source>
        <dbReference type="SAM" id="Phobius"/>
    </source>
</evidence>
<keyword evidence="1" id="KW-1133">Transmembrane helix</keyword>
<feature type="transmembrane region" description="Helical" evidence="1">
    <location>
        <begin position="112"/>
        <end position="136"/>
    </location>
</feature>
<gene>
    <name evidence="2" type="ORF">CVT26_001328</name>
</gene>
<organism evidence="2 3">
    <name type="scientific">Gymnopilus dilepis</name>
    <dbReference type="NCBI Taxonomy" id="231916"/>
    <lineage>
        <taxon>Eukaryota</taxon>
        <taxon>Fungi</taxon>
        <taxon>Dikarya</taxon>
        <taxon>Basidiomycota</taxon>
        <taxon>Agaricomycotina</taxon>
        <taxon>Agaricomycetes</taxon>
        <taxon>Agaricomycetidae</taxon>
        <taxon>Agaricales</taxon>
        <taxon>Agaricineae</taxon>
        <taxon>Hymenogastraceae</taxon>
        <taxon>Gymnopilus</taxon>
    </lineage>
</organism>
<dbReference type="Proteomes" id="UP000284706">
    <property type="component" value="Unassembled WGS sequence"/>
</dbReference>
<dbReference type="EMBL" id="NHYE01000670">
    <property type="protein sequence ID" value="PPR04136.1"/>
    <property type="molecule type" value="Genomic_DNA"/>
</dbReference>
<evidence type="ECO:0008006" key="4">
    <source>
        <dbReference type="Google" id="ProtNLM"/>
    </source>
</evidence>
<dbReference type="OrthoDB" id="10552261at2759"/>
<reference evidence="2 3" key="1">
    <citation type="journal article" date="2018" name="Evol. Lett.">
        <title>Horizontal gene cluster transfer increased hallucinogenic mushroom diversity.</title>
        <authorList>
            <person name="Reynolds H.T."/>
            <person name="Vijayakumar V."/>
            <person name="Gluck-Thaler E."/>
            <person name="Korotkin H.B."/>
            <person name="Matheny P.B."/>
            <person name="Slot J.C."/>
        </authorList>
    </citation>
    <scope>NUCLEOTIDE SEQUENCE [LARGE SCALE GENOMIC DNA]</scope>
    <source>
        <strain evidence="2 3">SRW20</strain>
    </source>
</reference>
<feature type="transmembrane region" description="Helical" evidence="1">
    <location>
        <begin position="76"/>
        <end position="100"/>
    </location>
</feature>
<feature type="transmembrane region" description="Helical" evidence="1">
    <location>
        <begin position="148"/>
        <end position="170"/>
    </location>
</feature>
<evidence type="ECO:0000313" key="2">
    <source>
        <dbReference type="EMBL" id="PPR04136.1"/>
    </source>
</evidence>
<keyword evidence="1" id="KW-0472">Membrane</keyword>